<accession>A0A7I8W6T6</accession>
<evidence type="ECO:0000256" key="2">
    <source>
        <dbReference type="SAM" id="Phobius"/>
    </source>
</evidence>
<dbReference type="EMBL" id="CAJFCJ010000019">
    <property type="protein sequence ID" value="CAD5123613.1"/>
    <property type="molecule type" value="Genomic_DNA"/>
</dbReference>
<evidence type="ECO:0000256" key="1">
    <source>
        <dbReference type="SAM" id="MobiDB-lite"/>
    </source>
</evidence>
<protein>
    <submittedName>
        <fullName evidence="3">DgyrCDS11940</fullName>
    </submittedName>
</protein>
<keyword evidence="2" id="KW-1133">Transmembrane helix</keyword>
<keyword evidence="2" id="KW-0472">Membrane</keyword>
<evidence type="ECO:0000313" key="4">
    <source>
        <dbReference type="Proteomes" id="UP000549394"/>
    </source>
</evidence>
<gene>
    <name evidence="3" type="ORF">DGYR_LOCUS11278</name>
</gene>
<name>A0A7I8W6T6_9ANNE</name>
<dbReference type="AlphaFoldDB" id="A0A7I8W6T6"/>
<organism evidence="3 4">
    <name type="scientific">Dimorphilus gyrociliatus</name>
    <dbReference type="NCBI Taxonomy" id="2664684"/>
    <lineage>
        <taxon>Eukaryota</taxon>
        <taxon>Metazoa</taxon>
        <taxon>Spiralia</taxon>
        <taxon>Lophotrochozoa</taxon>
        <taxon>Annelida</taxon>
        <taxon>Polychaeta</taxon>
        <taxon>Polychaeta incertae sedis</taxon>
        <taxon>Dinophilidae</taxon>
        <taxon>Dimorphilus</taxon>
    </lineage>
</organism>
<sequence length="151" mass="16951">MKKMPKVKLPKKTMITYGQEAAKRDSIAFVIGLFLIYVGTLLVGLGFRIEGLNKTVKVAFISGGFTAIGVGLFMLVLVIIFMKPVSATREEQPITPPHRNRNGRQVKISHQSKSQVRQKDTAKAKVTSVKIDRNRYAYENPLLMFVVLILF</sequence>
<comment type="caution">
    <text evidence="3">The sequence shown here is derived from an EMBL/GenBank/DDBJ whole genome shotgun (WGS) entry which is preliminary data.</text>
</comment>
<evidence type="ECO:0000313" key="3">
    <source>
        <dbReference type="EMBL" id="CAD5123613.1"/>
    </source>
</evidence>
<dbReference type="Proteomes" id="UP000549394">
    <property type="component" value="Unassembled WGS sequence"/>
</dbReference>
<reference evidence="3 4" key="1">
    <citation type="submission" date="2020-08" db="EMBL/GenBank/DDBJ databases">
        <authorList>
            <person name="Hejnol A."/>
        </authorList>
    </citation>
    <scope>NUCLEOTIDE SEQUENCE [LARGE SCALE GENOMIC DNA]</scope>
</reference>
<feature type="transmembrane region" description="Helical" evidence="2">
    <location>
        <begin position="59"/>
        <end position="82"/>
    </location>
</feature>
<keyword evidence="2" id="KW-0812">Transmembrane</keyword>
<proteinExistence type="predicted"/>
<feature type="transmembrane region" description="Helical" evidence="2">
    <location>
        <begin position="27"/>
        <end position="47"/>
    </location>
</feature>
<keyword evidence="4" id="KW-1185">Reference proteome</keyword>
<feature type="region of interest" description="Disordered" evidence="1">
    <location>
        <begin position="91"/>
        <end position="120"/>
    </location>
</feature>